<evidence type="ECO:0000313" key="4">
    <source>
        <dbReference type="Proteomes" id="UP000029641"/>
    </source>
</evidence>
<comment type="caution">
    <text evidence="1">The sequence shown here is derived from an EMBL/GenBank/DDBJ whole genome shotgun (WGS) entry which is preliminary data.</text>
</comment>
<gene>
    <name evidence="1" type="ORF">JCM19301_344</name>
    <name evidence="2" type="ORF">JCM19302_3122</name>
    <name evidence="3" type="ORF">JCM19538_1534</name>
</gene>
<dbReference type="EMBL" id="BBNY01000059">
    <property type="protein sequence ID" value="GAL89884.1"/>
    <property type="molecule type" value="Genomic_DNA"/>
</dbReference>
<dbReference type="STRING" id="504487.JCM19538_1534"/>
<evidence type="ECO:0000313" key="1">
    <source>
        <dbReference type="EMBL" id="GAL68202.1"/>
    </source>
</evidence>
<reference evidence="5" key="1">
    <citation type="journal article" date="2014" name="Genome Announc.">
        <title>Draft Genome Sequence of Marine Flavobacterium Jejuia pallidilutea Strain 11shimoA1 and Pigmentation Mutants.</title>
        <authorList>
            <person name="Takatani N."/>
            <person name="Nakanishi M."/>
            <person name="Meirelles P."/>
            <person name="Mino S."/>
            <person name="Suda W."/>
            <person name="Oshima K."/>
            <person name="Hattori M."/>
            <person name="Ohkuma M."/>
            <person name="Hosokawa M."/>
            <person name="Miyashita K."/>
            <person name="Thompson F.L."/>
            <person name="Niwa A."/>
            <person name="Sawabe T."/>
            <person name="Sawabe T."/>
        </authorList>
    </citation>
    <scope>NUCLEOTIDE SEQUENCE [LARGE SCALE GENOMIC DNA]</scope>
    <source>
        <strain evidence="5">JCM 19538</strain>
    </source>
</reference>
<dbReference type="Proteomes" id="UP000029641">
    <property type="component" value="Unassembled WGS sequence"/>
</dbReference>
<name>A0A090WL55_9FLAO</name>
<sequence length="199" mass="22458">MPCIRSIQINIQMKKYLLFLCFCGLSLIGKSQNASVEKSTYGAQAGVLGIWANREIKLSNKIALRTEIGMDAGFWGGSFYPKNGYLITPVITLEPRWYYNLDKRIAKSKNISGNSGNFLTLQTSYHPNWFVISNYDNVEVADQISIIPTWGIKRNIGSHFTYETGIGLGFRYIFAKSVGYLSNEGEAAMNLHLRIGYRF</sequence>
<protein>
    <recommendedName>
        <fullName evidence="6">Outer membrane protein beta-barrel domain-containing protein</fullName>
    </recommendedName>
</protein>
<evidence type="ECO:0000313" key="5">
    <source>
        <dbReference type="Proteomes" id="UP000030184"/>
    </source>
</evidence>
<evidence type="ECO:0008006" key="6">
    <source>
        <dbReference type="Google" id="ProtNLM"/>
    </source>
</evidence>
<dbReference type="AlphaFoldDB" id="A0A090WL55"/>
<organism evidence="1 4">
    <name type="scientific">Jejuia pallidilutea</name>
    <dbReference type="NCBI Taxonomy" id="504487"/>
    <lineage>
        <taxon>Bacteria</taxon>
        <taxon>Pseudomonadati</taxon>
        <taxon>Bacteroidota</taxon>
        <taxon>Flavobacteriia</taxon>
        <taxon>Flavobacteriales</taxon>
        <taxon>Flavobacteriaceae</taxon>
        <taxon>Jejuia</taxon>
    </lineage>
</organism>
<dbReference type="EMBL" id="BBNS01000014">
    <property type="protein sequence ID" value="GAL71632.1"/>
    <property type="molecule type" value="Genomic_DNA"/>
</dbReference>
<dbReference type="eggNOG" id="ENOG50306XS">
    <property type="taxonomic scope" value="Bacteria"/>
</dbReference>
<dbReference type="Proteomes" id="UP000029646">
    <property type="component" value="Unassembled WGS sequence"/>
</dbReference>
<evidence type="ECO:0000313" key="2">
    <source>
        <dbReference type="EMBL" id="GAL71632.1"/>
    </source>
</evidence>
<proteinExistence type="predicted"/>
<evidence type="ECO:0000313" key="3">
    <source>
        <dbReference type="EMBL" id="GAL89884.1"/>
    </source>
</evidence>
<dbReference type="EMBL" id="BBNR01000017">
    <property type="protein sequence ID" value="GAL68202.1"/>
    <property type="molecule type" value="Genomic_DNA"/>
</dbReference>
<keyword evidence="5" id="KW-1185">Reference proteome</keyword>
<accession>A0A090WL55</accession>
<dbReference type="Proteomes" id="UP000030184">
    <property type="component" value="Unassembled WGS sequence"/>
</dbReference>